<evidence type="ECO:0000313" key="8">
    <source>
        <dbReference type="Proteomes" id="UP001597092"/>
    </source>
</evidence>
<dbReference type="InterPro" id="IPR006094">
    <property type="entry name" value="Oxid_FAD_bind_N"/>
</dbReference>
<dbReference type="InterPro" id="IPR016167">
    <property type="entry name" value="FAD-bd_PCMH_sub1"/>
</dbReference>
<dbReference type="RefSeq" id="WP_256308494.1">
    <property type="nucleotide sequence ID" value="NZ_JANHAW010000002.1"/>
</dbReference>
<dbReference type="Proteomes" id="UP001597092">
    <property type="component" value="Unassembled WGS sequence"/>
</dbReference>
<dbReference type="PANTHER" id="PTHR42973:SF39">
    <property type="entry name" value="FAD-BINDING PCMH-TYPE DOMAIN-CONTAINING PROTEIN"/>
    <property type="match status" value="1"/>
</dbReference>
<evidence type="ECO:0000259" key="6">
    <source>
        <dbReference type="PROSITE" id="PS51387"/>
    </source>
</evidence>
<evidence type="ECO:0000256" key="4">
    <source>
        <dbReference type="ARBA" id="ARBA00022827"/>
    </source>
</evidence>
<organism evidence="7 8">
    <name type="scientific">Halobellus litoreus</name>
    <dbReference type="NCBI Taxonomy" id="755310"/>
    <lineage>
        <taxon>Archaea</taxon>
        <taxon>Methanobacteriati</taxon>
        <taxon>Methanobacteriota</taxon>
        <taxon>Stenosarchaea group</taxon>
        <taxon>Halobacteria</taxon>
        <taxon>Halobacteriales</taxon>
        <taxon>Haloferacaceae</taxon>
        <taxon>Halobellus</taxon>
    </lineage>
</organism>
<comment type="caution">
    <text evidence="7">The sequence shown here is derived from an EMBL/GenBank/DDBJ whole genome shotgun (WGS) entry which is preliminary data.</text>
</comment>
<keyword evidence="3" id="KW-0285">Flavoprotein</keyword>
<dbReference type="InterPro" id="IPR016166">
    <property type="entry name" value="FAD-bd_PCMH"/>
</dbReference>
<name>A0ABD6DRH3_9EURY</name>
<dbReference type="PANTHER" id="PTHR42973">
    <property type="entry name" value="BINDING OXIDOREDUCTASE, PUTATIVE (AFU_ORTHOLOGUE AFUA_1G17690)-RELATED"/>
    <property type="match status" value="1"/>
</dbReference>
<gene>
    <name evidence="7" type="ORF">ACFSAS_00050</name>
</gene>
<comment type="cofactor">
    <cofactor evidence="1">
        <name>FAD</name>
        <dbReference type="ChEBI" id="CHEBI:57692"/>
    </cofactor>
</comment>
<dbReference type="Gene3D" id="3.30.465.10">
    <property type="match status" value="1"/>
</dbReference>
<comment type="similarity">
    <text evidence="2">Belongs to the oxygen-dependent FAD-linked oxidoreductase family.</text>
</comment>
<proteinExistence type="inferred from homology"/>
<protein>
    <submittedName>
        <fullName evidence="7">FAD-binding oxidoreductase</fullName>
    </submittedName>
</protein>
<dbReference type="Gene3D" id="3.30.43.10">
    <property type="entry name" value="Uridine Diphospho-n-acetylenolpyruvylglucosamine Reductase, domain 2"/>
    <property type="match status" value="1"/>
</dbReference>
<evidence type="ECO:0000256" key="5">
    <source>
        <dbReference type="ARBA" id="ARBA00023002"/>
    </source>
</evidence>
<evidence type="ECO:0000256" key="3">
    <source>
        <dbReference type="ARBA" id="ARBA00022630"/>
    </source>
</evidence>
<dbReference type="InterPro" id="IPR016169">
    <property type="entry name" value="FAD-bd_PCMH_sub2"/>
</dbReference>
<sequence length="463" mass="49849">MDANRDAREAAAALPTGSLSKRLDGGVVTPFDDGYAEARRVWNGLVNEYPAVVAYCESVDDVRVAVDFARERDLETAVRSGGHSVSGSSVVSGGLVVDCSRMEWVRIDPEERIARVGPGTTWGTLDRAAQSFGLATPGGVYADTGVAGLTLGGGTGYLSPKHGFTADNLREIEVVTGRGERVAANADRDTDVFWAARGGGTPGVVTAFEFDLHPLDHDVGYFESWLPAAAAGDALGAYREYQRTAPAESCVFPYLARVPTTAEFPADRHSDLALCVAGVYAGDPEAGRREFEPFRDHPDAFAESFEAMPYTELQSMMDGDFPAGRRYYWKSVPLARLDDDAIAELRRAADAAPSDLSTIVVWPMHGAVGRVSESATPLVGRDADVVVNVEAAWDDPTATTENVAWVRETCDRFRDGASLPGTLPNFAGGRASDADDVYAANAERLRRVRETHDPDGLFAYERR</sequence>
<reference evidence="7 8" key="1">
    <citation type="journal article" date="2019" name="Int. J. Syst. Evol. Microbiol.">
        <title>The Global Catalogue of Microorganisms (GCM) 10K type strain sequencing project: providing services to taxonomists for standard genome sequencing and annotation.</title>
        <authorList>
            <consortium name="The Broad Institute Genomics Platform"/>
            <consortium name="The Broad Institute Genome Sequencing Center for Infectious Disease"/>
            <person name="Wu L."/>
            <person name="Ma J."/>
        </authorList>
    </citation>
    <scope>NUCLEOTIDE SEQUENCE [LARGE SCALE GENOMIC DNA]</scope>
    <source>
        <strain evidence="7 8">CGMCC 1.10387</strain>
    </source>
</reference>
<keyword evidence="4" id="KW-0274">FAD</keyword>
<feature type="domain" description="FAD-binding PCMH-type" evidence="6">
    <location>
        <begin position="46"/>
        <end position="215"/>
    </location>
</feature>
<dbReference type="InterPro" id="IPR036318">
    <property type="entry name" value="FAD-bd_PCMH-like_sf"/>
</dbReference>
<dbReference type="PROSITE" id="PS51387">
    <property type="entry name" value="FAD_PCMH"/>
    <property type="match status" value="1"/>
</dbReference>
<dbReference type="SUPFAM" id="SSF56176">
    <property type="entry name" value="FAD-binding/transporter-associated domain-like"/>
    <property type="match status" value="1"/>
</dbReference>
<dbReference type="GO" id="GO:0016491">
    <property type="term" value="F:oxidoreductase activity"/>
    <property type="evidence" value="ECO:0007669"/>
    <property type="project" value="UniProtKB-KW"/>
</dbReference>
<dbReference type="AlphaFoldDB" id="A0ABD6DRH3"/>
<evidence type="ECO:0000256" key="2">
    <source>
        <dbReference type="ARBA" id="ARBA00005466"/>
    </source>
</evidence>
<dbReference type="Gene3D" id="3.40.462.20">
    <property type="match status" value="1"/>
</dbReference>
<keyword evidence="5" id="KW-0560">Oxidoreductase</keyword>
<dbReference type="InterPro" id="IPR050416">
    <property type="entry name" value="FAD-linked_Oxidoreductase"/>
</dbReference>
<evidence type="ECO:0000313" key="7">
    <source>
        <dbReference type="EMBL" id="MFD1684000.1"/>
    </source>
</evidence>
<accession>A0ABD6DRH3</accession>
<evidence type="ECO:0000256" key="1">
    <source>
        <dbReference type="ARBA" id="ARBA00001974"/>
    </source>
</evidence>
<keyword evidence="8" id="KW-1185">Reference proteome</keyword>
<dbReference type="Pfam" id="PF01565">
    <property type="entry name" value="FAD_binding_4"/>
    <property type="match status" value="1"/>
</dbReference>
<dbReference type="EMBL" id="JBHUDP010000001">
    <property type="protein sequence ID" value="MFD1684000.1"/>
    <property type="molecule type" value="Genomic_DNA"/>
</dbReference>